<dbReference type="Proteomes" id="UP000072236">
    <property type="component" value="Chromosome"/>
</dbReference>
<evidence type="ECO:0000313" key="5">
    <source>
        <dbReference type="Proteomes" id="UP000226080"/>
    </source>
</evidence>
<organism evidence="3 6">
    <name type="scientific">Aggregatibacter actinomycetemcomitans</name>
    <name type="common">Actinobacillus actinomycetemcomitans</name>
    <name type="synonym">Haemophilus actinomycetemcomitans</name>
    <dbReference type="NCBI Taxonomy" id="714"/>
    <lineage>
        <taxon>Bacteria</taxon>
        <taxon>Pseudomonadati</taxon>
        <taxon>Pseudomonadota</taxon>
        <taxon>Gammaproteobacteria</taxon>
        <taxon>Pasteurellales</taxon>
        <taxon>Pasteurellaceae</taxon>
        <taxon>Aggregatibacter</taxon>
    </lineage>
</organism>
<dbReference type="EMBL" id="CP012959">
    <property type="protein sequence ID" value="AMQ94029.1"/>
    <property type="molecule type" value="Genomic_DNA"/>
</dbReference>
<dbReference type="NCBIfam" id="NF038363">
    <property type="entry name" value="SecM_small"/>
    <property type="match status" value="1"/>
</dbReference>
<keyword evidence="5" id="KW-1185">Reference proteome</keyword>
<evidence type="ECO:0000313" key="2">
    <source>
        <dbReference type="EMBL" id="PHO19909.1"/>
    </source>
</evidence>
<proteinExistence type="predicted"/>
<sequence length="105" mass="11829">MIISHKSKHHFWSQLLLGMLAIFVLPVGQELNYSSSVGRENYQNAQQQNAPQILTTVALLQQTSQQQHQPQHAPLEAENLPQNEPHFARSPFVPNAPIRAGPQFI</sequence>
<evidence type="ECO:0000313" key="1">
    <source>
        <dbReference type="EMBL" id="AMQ94029.1"/>
    </source>
</evidence>
<protein>
    <submittedName>
        <fullName evidence="2">DUF2547 domain-containing protein</fullName>
    </submittedName>
    <submittedName>
        <fullName evidence="3">DUF2547 family protein</fullName>
    </submittedName>
</protein>
<dbReference type="GeneID" id="77211067"/>
<dbReference type="RefSeq" id="WP_005544588.1">
    <property type="nucleotide sequence ID" value="NZ_CP012958.1"/>
</dbReference>
<dbReference type="EMBL" id="VSED01000023">
    <property type="protein sequence ID" value="TYA38526.1"/>
    <property type="molecule type" value="Genomic_DNA"/>
</dbReference>
<dbReference type="Proteomes" id="UP000323012">
    <property type="component" value="Unassembled WGS sequence"/>
</dbReference>
<gene>
    <name evidence="1" type="ORF">ACT75_05560</name>
    <name evidence="2" type="ORF">CQR80_09555</name>
    <name evidence="3" type="ORF">FXB79_08510</name>
</gene>
<evidence type="ECO:0000313" key="4">
    <source>
        <dbReference type="Proteomes" id="UP000072236"/>
    </source>
</evidence>
<reference evidence="1 4" key="1">
    <citation type="submission" date="2015-10" db="EMBL/GenBank/DDBJ databases">
        <title>Tn-seq of a polymicrobial infection.</title>
        <authorList>
            <person name="Stacy A."/>
            <person name="Rumbaugh K.P."/>
            <person name="Whiteley M."/>
        </authorList>
    </citation>
    <scope>NUCLEOTIDE SEQUENCE [LARGE SCALE GENOMIC DNA]</scope>
    <source>
        <strain evidence="1 4">624</strain>
    </source>
</reference>
<name>A0A142G049_AGGAC</name>
<reference evidence="3 6" key="3">
    <citation type="submission" date="2019-08" db="EMBL/GenBank/DDBJ databases">
        <title>Whole genome sequencing of Aggregatibacter actinomycetemcomitans cultured from blood stream infections in Denmark reveals a novel phylogenetic lineage expressing serotype a membrane O polysaccharide.</title>
        <authorList>
            <person name="Nedergaard S."/>
            <person name="Kobel C.M."/>
            <person name="Nielsen M.B."/>
            <person name="Moeller R.T."/>
            <person name="Jensen A.B."/>
            <person name="Noerskov-Lauritsen N."/>
        </authorList>
    </citation>
    <scope>NUCLEOTIDE SEQUENCE [LARGE SCALE GENOMIC DNA]</scope>
    <source>
        <strain evidence="3 6">PN_563</strain>
    </source>
</reference>
<dbReference type="AlphaFoldDB" id="A0A142G049"/>
<evidence type="ECO:0000313" key="3">
    <source>
        <dbReference type="EMBL" id="TYA38526.1"/>
    </source>
</evidence>
<dbReference type="OrthoDB" id="5679130at2"/>
<reference evidence="2 5" key="2">
    <citation type="submission" date="2017-10" db="EMBL/GenBank/DDBJ databases">
        <title>Draft genome sequences of Aggregatibacter actinomycetemcomitans strains 310a and 310b.</title>
        <authorList>
            <person name="May A.C."/>
            <person name="Ohta H."/>
            <person name="Maeda H."/>
            <person name="Kokeguchi S."/>
            <person name="Cugini C."/>
        </authorList>
    </citation>
    <scope>NUCLEOTIDE SEQUENCE [LARGE SCALE GENOMIC DNA]</scope>
    <source>
        <strain evidence="2 5">310b</strain>
    </source>
</reference>
<dbReference type="EMBL" id="PCGW01000021">
    <property type="protein sequence ID" value="PHO19909.1"/>
    <property type="molecule type" value="Genomic_DNA"/>
</dbReference>
<dbReference type="Proteomes" id="UP000226080">
    <property type="component" value="Unassembled WGS sequence"/>
</dbReference>
<dbReference type="KEGG" id="aact:ACT75_05560"/>
<dbReference type="InterPro" id="IPR020508">
    <property type="entry name" value="SecM_small"/>
</dbReference>
<evidence type="ECO:0000313" key="6">
    <source>
        <dbReference type="Proteomes" id="UP000323012"/>
    </source>
</evidence>
<accession>A0A142G049</accession>
<dbReference type="Pfam" id="PF10818">
    <property type="entry name" value="SecM_small"/>
    <property type="match status" value="1"/>
</dbReference>